<keyword evidence="2" id="KW-1185">Reference proteome</keyword>
<reference evidence="1 2" key="1">
    <citation type="submission" date="2020-11" db="EMBL/GenBank/DDBJ databases">
        <authorList>
            <person name="Kim M.K."/>
        </authorList>
    </citation>
    <scope>NUCLEOTIDE SEQUENCE [LARGE SCALE GENOMIC DNA]</scope>
    <source>
        <strain evidence="1 2">BT683</strain>
    </source>
</reference>
<sequence>MQVPPFYSPWRGLALRDVWHDNDACFVAKSIPPLHRLPGTGPTGRARCEYCALLTGAAVPTGFRKFWPRWARHR</sequence>
<name>A0ABS0IJN7_9BACT</name>
<evidence type="ECO:0000313" key="2">
    <source>
        <dbReference type="Proteomes" id="UP000597617"/>
    </source>
</evidence>
<dbReference type="EMBL" id="JADQDQ010000004">
    <property type="protein sequence ID" value="MBF9238073.1"/>
    <property type="molecule type" value="Genomic_DNA"/>
</dbReference>
<accession>A0ABS0IJN7</accession>
<evidence type="ECO:0000313" key="1">
    <source>
        <dbReference type="EMBL" id="MBF9238073.1"/>
    </source>
</evidence>
<organism evidence="1 2">
    <name type="scientific">Hymenobacter jeongseonensis</name>
    <dbReference type="NCBI Taxonomy" id="2791027"/>
    <lineage>
        <taxon>Bacteria</taxon>
        <taxon>Pseudomonadati</taxon>
        <taxon>Bacteroidota</taxon>
        <taxon>Cytophagia</taxon>
        <taxon>Cytophagales</taxon>
        <taxon>Hymenobacteraceae</taxon>
        <taxon>Hymenobacter</taxon>
    </lineage>
</organism>
<comment type="caution">
    <text evidence="1">The sequence shown here is derived from an EMBL/GenBank/DDBJ whole genome shotgun (WGS) entry which is preliminary data.</text>
</comment>
<dbReference type="Proteomes" id="UP000597617">
    <property type="component" value="Unassembled WGS sequence"/>
</dbReference>
<proteinExistence type="predicted"/>
<protein>
    <submittedName>
        <fullName evidence="1">Uncharacterized protein</fullName>
    </submittedName>
</protein>
<dbReference type="RefSeq" id="WP_196282438.1">
    <property type="nucleotide sequence ID" value="NZ_JADQDQ010000004.1"/>
</dbReference>
<gene>
    <name evidence="1" type="ORF">I2I05_11770</name>
</gene>